<accession>A0ABP4RF31</accession>
<dbReference type="InterPro" id="IPR051686">
    <property type="entry name" value="Lipoprotein_DolP"/>
</dbReference>
<comment type="caution">
    <text evidence="2">The sequence shown here is derived from an EMBL/GenBank/DDBJ whole genome shotgun (WGS) entry which is preliminary data.</text>
</comment>
<reference evidence="3" key="1">
    <citation type="journal article" date="2019" name="Int. J. Syst. Evol. Microbiol.">
        <title>The Global Catalogue of Microorganisms (GCM) 10K type strain sequencing project: providing services to taxonomists for standard genome sequencing and annotation.</title>
        <authorList>
            <consortium name="The Broad Institute Genomics Platform"/>
            <consortium name="The Broad Institute Genome Sequencing Center for Infectious Disease"/>
            <person name="Wu L."/>
            <person name="Ma J."/>
        </authorList>
    </citation>
    <scope>NUCLEOTIDE SEQUENCE [LARGE SCALE GENOMIC DNA]</scope>
    <source>
        <strain evidence="3">JCM 14306</strain>
    </source>
</reference>
<dbReference type="InterPro" id="IPR007055">
    <property type="entry name" value="BON_dom"/>
</dbReference>
<evidence type="ECO:0000259" key="1">
    <source>
        <dbReference type="PROSITE" id="PS50914"/>
    </source>
</evidence>
<dbReference type="PANTHER" id="PTHR34606:SF15">
    <property type="entry name" value="BON DOMAIN-CONTAINING PROTEIN"/>
    <property type="match status" value="1"/>
</dbReference>
<keyword evidence="3" id="KW-1185">Reference proteome</keyword>
<evidence type="ECO:0000313" key="3">
    <source>
        <dbReference type="Proteomes" id="UP001501319"/>
    </source>
</evidence>
<dbReference type="PANTHER" id="PTHR34606">
    <property type="entry name" value="BON DOMAIN-CONTAINING PROTEIN"/>
    <property type="match status" value="1"/>
</dbReference>
<feature type="domain" description="BON" evidence="1">
    <location>
        <begin position="27"/>
        <end position="98"/>
    </location>
</feature>
<dbReference type="PROSITE" id="PS50914">
    <property type="entry name" value="BON"/>
    <property type="match status" value="1"/>
</dbReference>
<gene>
    <name evidence="2" type="ORF">GCM10009744_41400</name>
</gene>
<protein>
    <recommendedName>
        <fullName evidence="1">BON domain-containing protein</fullName>
    </recommendedName>
</protein>
<dbReference type="EMBL" id="BAAANE010000007">
    <property type="protein sequence ID" value="GAA1646140.1"/>
    <property type="molecule type" value="Genomic_DNA"/>
</dbReference>
<name>A0ABP4RF31_9ACTN</name>
<dbReference type="Pfam" id="PF04972">
    <property type="entry name" value="BON"/>
    <property type="match status" value="1"/>
</dbReference>
<dbReference type="RefSeq" id="WP_344113423.1">
    <property type="nucleotide sequence ID" value="NZ_BAAANE010000007.1"/>
</dbReference>
<organism evidence="2 3">
    <name type="scientific">Kribbella alba</name>
    <dbReference type="NCBI Taxonomy" id="190197"/>
    <lineage>
        <taxon>Bacteria</taxon>
        <taxon>Bacillati</taxon>
        <taxon>Actinomycetota</taxon>
        <taxon>Actinomycetes</taxon>
        <taxon>Propionibacteriales</taxon>
        <taxon>Kribbellaceae</taxon>
        <taxon>Kribbella</taxon>
    </lineage>
</organism>
<proteinExistence type="predicted"/>
<sequence length="99" mass="10517">MTNHEAAFVAGNVPGVTGVRNDLSPASGALPTGDVRHWIRRALRHSKLDAESIGVRAVNGTVILTGFVASWAERSSAVAAAWAAPGVIDVDDRLELFYY</sequence>
<dbReference type="Gene3D" id="3.30.1340.30">
    <property type="match status" value="1"/>
</dbReference>
<dbReference type="Proteomes" id="UP001501319">
    <property type="component" value="Unassembled WGS sequence"/>
</dbReference>
<evidence type="ECO:0000313" key="2">
    <source>
        <dbReference type="EMBL" id="GAA1646140.1"/>
    </source>
</evidence>